<organism evidence="2 3">
    <name type="scientific">Dreissena polymorpha</name>
    <name type="common">Zebra mussel</name>
    <name type="synonym">Mytilus polymorpha</name>
    <dbReference type="NCBI Taxonomy" id="45954"/>
    <lineage>
        <taxon>Eukaryota</taxon>
        <taxon>Metazoa</taxon>
        <taxon>Spiralia</taxon>
        <taxon>Lophotrochozoa</taxon>
        <taxon>Mollusca</taxon>
        <taxon>Bivalvia</taxon>
        <taxon>Autobranchia</taxon>
        <taxon>Heteroconchia</taxon>
        <taxon>Euheterodonta</taxon>
        <taxon>Imparidentia</taxon>
        <taxon>Neoheterodontei</taxon>
        <taxon>Myida</taxon>
        <taxon>Dreissenoidea</taxon>
        <taxon>Dreissenidae</taxon>
        <taxon>Dreissena</taxon>
    </lineage>
</organism>
<dbReference type="PANTHER" id="PTHR46513:SF13">
    <property type="entry name" value="EGF-LIKE DOMAIN-CONTAINING PROTEIN"/>
    <property type="match status" value="1"/>
</dbReference>
<dbReference type="PANTHER" id="PTHR46513">
    <property type="entry name" value="VITELLOGENIN RECEPTOR-LIKE PROTEIN-RELATED-RELATED"/>
    <property type="match status" value="1"/>
</dbReference>
<evidence type="ECO:0000313" key="3">
    <source>
        <dbReference type="Proteomes" id="UP000828390"/>
    </source>
</evidence>
<dbReference type="SMART" id="SM00135">
    <property type="entry name" value="LY"/>
    <property type="match status" value="1"/>
</dbReference>
<feature type="repeat" description="LDL-receptor class B" evidence="1">
    <location>
        <begin position="25"/>
        <end position="68"/>
    </location>
</feature>
<gene>
    <name evidence="2" type="ORF">DPMN_171341</name>
</gene>
<accession>A0A9D4IF28</accession>
<dbReference type="EMBL" id="JAIWYP010000009">
    <property type="protein sequence ID" value="KAH3770062.1"/>
    <property type="molecule type" value="Genomic_DNA"/>
</dbReference>
<name>A0A9D4IF28_DREPO</name>
<dbReference type="InterPro" id="IPR000033">
    <property type="entry name" value="LDLR_classB_rpt"/>
</dbReference>
<protein>
    <submittedName>
        <fullName evidence="2">Uncharacterized protein</fullName>
    </submittedName>
</protein>
<evidence type="ECO:0000256" key="1">
    <source>
        <dbReference type="PROSITE-ProRule" id="PRU00461"/>
    </source>
</evidence>
<proteinExistence type="predicted"/>
<dbReference type="AlphaFoldDB" id="A0A9D4IF28"/>
<dbReference type="InterPro" id="IPR011042">
    <property type="entry name" value="6-blade_b-propeller_TolB-like"/>
</dbReference>
<reference evidence="2" key="2">
    <citation type="submission" date="2020-11" db="EMBL/GenBank/DDBJ databases">
        <authorList>
            <person name="McCartney M.A."/>
            <person name="Auch B."/>
            <person name="Kono T."/>
            <person name="Mallez S."/>
            <person name="Becker A."/>
            <person name="Gohl D.M."/>
            <person name="Silverstein K.A.T."/>
            <person name="Koren S."/>
            <person name="Bechman K.B."/>
            <person name="Herman A."/>
            <person name="Abrahante J.E."/>
            <person name="Garbe J."/>
        </authorList>
    </citation>
    <scope>NUCLEOTIDE SEQUENCE</scope>
    <source>
        <strain evidence="2">Duluth1</strain>
        <tissue evidence="2">Whole animal</tissue>
    </source>
</reference>
<dbReference type="InterPro" id="IPR050778">
    <property type="entry name" value="Cueball_EGF_LRP_Nidogen"/>
</dbReference>
<comment type="caution">
    <text evidence="2">The sequence shown here is derived from an EMBL/GenBank/DDBJ whole genome shotgun (WGS) entry which is preliminary data.</text>
</comment>
<evidence type="ECO:0000313" key="2">
    <source>
        <dbReference type="EMBL" id="KAH3770062.1"/>
    </source>
</evidence>
<dbReference type="Proteomes" id="UP000828390">
    <property type="component" value="Unassembled WGS sequence"/>
</dbReference>
<sequence>MKRHKILIQTNVVMPTGIAVDPIHNYLFWSDVGSFPRIERSSLTGTYRKTIITQGIAYPVALDVDIKVSKLY</sequence>
<dbReference type="SUPFAM" id="SSF63825">
    <property type="entry name" value="YWTD domain"/>
    <property type="match status" value="1"/>
</dbReference>
<dbReference type="Gene3D" id="2.120.10.30">
    <property type="entry name" value="TolB, C-terminal domain"/>
    <property type="match status" value="1"/>
</dbReference>
<dbReference type="Pfam" id="PF00058">
    <property type="entry name" value="Ldl_recept_b"/>
    <property type="match status" value="1"/>
</dbReference>
<reference evidence="2" key="1">
    <citation type="journal article" date="2019" name="bioRxiv">
        <title>The Genome of the Zebra Mussel, Dreissena polymorpha: A Resource for Invasive Species Research.</title>
        <authorList>
            <person name="McCartney M.A."/>
            <person name="Auch B."/>
            <person name="Kono T."/>
            <person name="Mallez S."/>
            <person name="Zhang Y."/>
            <person name="Obille A."/>
            <person name="Becker A."/>
            <person name="Abrahante J.E."/>
            <person name="Garbe J."/>
            <person name="Badalamenti J.P."/>
            <person name="Herman A."/>
            <person name="Mangelson H."/>
            <person name="Liachko I."/>
            <person name="Sullivan S."/>
            <person name="Sone E.D."/>
            <person name="Koren S."/>
            <person name="Silverstein K.A.T."/>
            <person name="Beckman K.B."/>
            <person name="Gohl D.M."/>
        </authorList>
    </citation>
    <scope>NUCLEOTIDE SEQUENCE</scope>
    <source>
        <strain evidence="2">Duluth1</strain>
        <tissue evidence="2">Whole animal</tissue>
    </source>
</reference>
<dbReference type="PROSITE" id="PS51120">
    <property type="entry name" value="LDLRB"/>
    <property type="match status" value="1"/>
</dbReference>
<keyword evidence="3" id="KW-1185">Reference proteome</keyword>